<keyword evidence="1" id="KW-0732">Signal</keyword>
<evidence type="ECO:0000256" key="1">
    <source>
        <dbReference type="SAM" id="SignalP"/>
    </source>
</evidence>
<proteinExistence type="predicted"/>
<feature type="chain" id="PRO_5046607275" evidence="1">
    <location>
        <begin position="22"/>
        <end position="211"/>
    </location>
</feature>
<dbReference type="RefSeq" id="XP_017777325.1">
    <property type="nucleotide sequence ID" value="XM_017921836.1"/>
</dbReference>
<gene>
    <name evidence="3" type="primary">LOC108563222</name>
</gene>
<dbReference type="GeneID" id="108563222"/>
<feature type="signal peptide" evidence="1">
    <location>
        <begin position="1"/>
        <end position="21"/>
    </location>
</feature>
<dbReference type="Proteomes" id="UP000695000">
    <property type="component" value="Unplaced"/>
</dbReference>
<sequence length="211" mass="23801">MDMELMCRTLTFALLICVVRCRSLLQLQNTETPTDLVTVSTTTEDDSVVVDAVTELVKLKNSEQIDTEVTNLDGTSNKRLPFVPIFLTPSQIFEPLHQKLSLISEYLTHPNLNLGLPRPSRIWEKIQTAGNHLFGTANGGGLFGLGQIGGQDYPIPYRLLDRKPKELLQLPLMRSEAISLPFGELPKFPLMLSEEEVRQFLRNITQLILRN</sequence>
<protein>
    <submittedName>
        <fullName evidence="3">Uncharacterized protein LOC108563222</fullName>
    </submittedName>
</protein>
<evidence type="ECO:0000313" key="2">
    <source>
        <dbReference type="Proteomes" id="UP000695000"/>
    </source>
</evidence>
<keyword evidence="2" id="KW-1185">Reference proteome</keyword>
<evidence type="ECO:0000313" key="3">
    <source>
        <dbReference type="RefSeq" id="XP_017777325.1"/>
    </source>
</evidence>
<reference evidence="3" key="1">
    <citation type="submission" date="2025-08" db="UniProtKB">
        <authorList>
            <consortium name="RefSeq"/>
        </authorList>
    </citation>
    <scope>IDENTIFICATION</scope>
    <source>
        <tissue evidence="3">Whole Larva</tissue>
    </source>
</reference>
<organism evidence="2 3">
    <name type="scientific">Nicrophorus vespilloides</name>
    <name type="common">Boreal carrion beetle</name>
    <dbReference type="NCBI Taxonomy" id="110193"/>
    <lineage>
        <taxon>Eukaryota</taxon>
        <taxon>Metazoa</taxon>
        <taxon>Ecdysozoa</taxon>
        <taxon>Arthropoda</taxon>
        <taxon>Hexapoda</taxon>
        <taxon>Insecta</taxon>
        <taxon>Pterygota</taxon>
        <taxon>Neoptera</taxon>
        <taxon>Endopterygota</taxon>
        <taxon>Coleoptera</taxon>
        <taxon>Polyphaga</taxon>
        <taxon>Staphyliniformia</taxon>
        <taxon>Silphidae</taxon>
        <taxon>Nicrophorinae</taxon>
        <taxon>Nicrophorus</taxon>
    </lineage>
</organism>
<name>A0ABM1MRX5_NICVS</name>
<accession>A0ABM1MRX5</accession>